<organism evidence="3 4">
    <name type="scientific">Caerostris darwini</name>
    <dbReference type="NCBI Taxonomy" id="1538125"/>
    <lineage>
        <taxon>Eukaryota</taxon>
        <taxon>Metazoa</taxon>
        <taxon>Ecdysozoa</taxon>
        <taxon>Arthropoda</taxon>
        <taxon>Chelicerata</taxon>
        <taxon>Arachnida</taxon>
        <taxon>Araneae</taxon>
        <taxon>Araneomorphae</taxon>
        <taxon>Entelegynae</taxon>
        <taxon>Araneoidea</taxon>
        <taxon>Araneidae</taxon>
        <taxon>Caerostris</taxon>
    </lineage>
</organism>
<evidence type="ECO:0000259" key="2">
    <source>
        <dbReference type="Pfam" id="PF17919"/>
    </source>
</evidence>
<dbReference type="Proteomes" id="UP001054837">
    <property type="component" value="Unassembled WGS sequence"/>
</dbReference>
<dbReference type="PANTHER" id="PTHR24559:SF444">
    <property type="entry name" value="REVERSE TRANSCRIPTASE DOMAIN-CONTAINING PROTEIN"/>
    <property type="match status" value="1"/>
</dbReference>
<evidence type="ECO:0000313" key="4">
    <source>
        <dbReference type="Proteomes" id="UP001054837"/>
    </source>
</evidence>
<name>A0AAV4WSK5_9ARAC</name>
<proteinExistence type="predicted"/>
<feature type="domain" description="Reverse transcriptase/retrotransposon-derived protein RNase H-like" evidence="2">
    <location>
        <begin position="237"/>
        <end position="302"/>
    </location>
</feature>
<dbReference type="GO" id="GO:0071897">
    <property type="term" value="P:DNA biosynthetic process"/>
    <property type="evidence" value="ECO:0007669"/>
    <property type="project" value="UniProtKB-ARBA"/>
</dbReference>
<dbReference type="InterPro" id="IPR041577">
    <property type="entry name" value="RT_RNaseH_2"/>
</dbReference>
<gene>
    <name evidence="3" type="primary">pol</name>
    <name evidence="3" type="ORF">CDAR_169111</name>
</gene>
<dbReference type="AlphaFoldDB" id="A0AAV4WSK5"/>
<dbReference type="EMBL" id="BPLQ01014939">
    <property type="protein sequence ID" value="GIY84600.1"/>
    <property type="molecule type" value="Genomic_DNA"/>
</dbReference>
<dbReference type="Pfam" id="PF00078">
    <property type="entry name" value="RVT_1"/>
    <property type="match status" value="1"/>
</dbReference>
<evidence type="ECO:0000259" key="1">
    <source>
        <dbReference type="Pfam" id="PF00078"/>
    </source>
</evidence>
<dbReference type="InterPro" id="IPR043128">
    <property type="entry name" value="Rev_trsase/Diguanyl_cyclase"/>
</dbReference>
<feature type="domain" description="Reverse transcriptase" evidence="1">
    <location>
        <begin position="104"/>
        <end position="235"/>
    </location>
</feature>
<dbReference type="InterPro" id="IPR043502">
    <property type="entry name" value="DNA/RNA_pol_sf"/>
</dbReference>
<accession>A0AAV4WSK5</accession>
<dbReference type="Gene3D" id="3.10.10.10">
    <property type="entry name" value="HIV Type 1 Reverse Transcriptase, subunit A, domain 1"/>
    <property type="match status" value="1"/>
</dbReference>
<evidence type="ECO:0000313" key="3">
    <source>
        <dbReference type="EMBL" id="GIY84600.1"/>
    </source>
</evidence>
<reference evidence="3 4" key="1">
    <citation type="submission" date="2021-06" db="EMBL/GenBank/DDBJ databases">
        <title>Caerostris darwini draft genome.</title>
        <authorList>
            <person name="Kono N."/>
            <person name="Arakawa K."/>
        </authorList>
    </citation>
    <scope>NUCLEOTIDE SEQUENCE [LARGE SCALE GENOMIC DNA]</scope>
</reference>
<dbReference type="CDD" id="cd01647">
    <property type="entry name" value="RT_LTR"/>
    <property type="match status" value="1"/>
</dbReference>
<dbReference type="Gene3D" id="3.30.70.270">
    <property type="match status" value="1"/>
</dbReference>
<sequence length="303" mass="35283">MSQIAMRSKAFHEKSSWRDNYSRFDEASGFQHTSNAQGTFRSGEPILFIEHRINTRDSPPGSVPHYRLLPAKKELLKKELDKFLEQNFIEVCKSPYTAPVVLVPEENGKIRLCIDYRGLNTPIVSDSYPLTRMDNLLHEEKYTPFRKIIDLQSGYHQVHLCTSYRDKTAFVCPFGTFRYLRMPFGLKTAPATFQIPIKKFRSSLKYILVLSYLDDLILLSKIFEKHMDDVKMMLRNRTDSSNYALRYVLLQGIGGEEHPVKYVSQVLTAIERNYSTTEREALFIPWAFNKIRGYIEDQEITVT</sequence>
<dbReference type="Pfam" id="PF17919">
    <property type="entry name" value="RT_RNaseH_2"/>
    <property type="match status" value="1"/>
</dbReference>
<dbReference type="SUPFAM" id="SSF56672">
    <property type="entry name" value="DNA/RNA polymerases"/>
    <property type="match status" value="1"/>
</dbReference>
<dbReference type="PANTHER" id="PTHR24559">
    <property type="entry name" value="TRANSPOSON TY3-I GAG-POL POLYPROTEIN"/>
    <property type="match status" value="1"/>
</dbReference>
<dbReference type="InterPro" id="IPR053134">
    <property type="entry name" value="RNA-dir_DNA_polymerase"/>
</dbReference>
<comment type="caution">
    <text evidence="3">The sequence shown here is derived from an EMBL/GenBank/DDBJ whole genome shotgun (WGS) entry which is preliminary data.</text>
</comment>
<keyword evidence="4" id="KW-1185">Reference proteome</keyword>
<protein>
    <submittedName>
        <fullName evidence="3">Retrovirus-related Pol polyprotein from transposon 297</fullName>
    </submittedName>
</protein>
<dbReference type="InterPro" id="IPR000477">
    <property type="entry name" value="RT_dom"/>
</dbReference>